<evidence type="ECO:0000256" key="6">
    <source>
        <dbReference type="ARBA" id="ARBA00023102"/>
    </source>
</evidence>
<dbReference type="EMBL" id="MN990729">
    <property type="protein sequence ID" value="QJR98205.1"/>
    <property type="molecule type" value="Genomic_DNA"/>
</dbReference>
<dbReference type="InterPro" id="IPR016195">
    <property type="entry name" value="Pol/histidinol_Pase-like"/>
</dbReference>
<evidence type="ECO:0000259" key="9">
    <source>
        <dbReference type="Pfam" id="PF02811"/>
    </source>
</evidence>
<organism evidence="10">
    <name type="scientific">uncultured Alphaproteobacteria bacterium</name>
    <dbReference type="NCBI Taxonomy" id="91750"/>
    <lineage>
        <taxon>Bacteria</taxon>
        <taxon>Pseudomonadati</taxon>
        <taxon>Pseudomonadota</taxon>
        <taxon>Alphaproteobacteria</taxon>
        <taxon>environmental samples</taxon>
    </lineage>
</organism>
<dbReference type="SUPFAM" id="SSF89550">
    <property type="entry name" value="PHP domain-like"/>
    <property type="match status" value="1"/>
</dbReference>
<evidence type="ECO:0000313" key="10">
    <source>
        <dbReference type="EMBL" id="QJR98205.1"/>
    </source>
</evidence>
<evidence type="ECO:0000256" key="7">
    <source>
        <dbReference type="ARBA" id="ARBA00049158"/>
    </source>
</evidence>
<protein>
    <recommendedName>
        <fullName evidence="3 8">Histidinol-phosphatase</fullName>
        <shortName evidence="8">HolPase</shortName>
        <ecNumber evidence="3 8">3.1.3.15</ecNumber>
    </recommendedName>
</protein>
<gene>
    <name evidence="10" type="ORF">PlAlph_2090</name>
</gene>
<keyword evidence="6 8" id="KW-0368">Histidine biosynthesis</keyword>
<dbReference type="PANTHER" id="PTHR21039">
    <property type="entry name" value="HISTIDINOL PHOSPHATASE-RELATED"/>
    <property type="match status" value="1"/>
</dbReference>
<evidence type="ECO:0000256" key="5">
    <source>
        <dbReference type="ARBA" id="ARBA00022801"/>
    </source>
</evidence>
<dbReference type="GO" id="GO:0000105">
    <property type="term" value="P:L-histidine biosynthetic process"/>
    <property type="evidence" value="ECO:0007669"/>
    <property type="project" value="UniProtKB-UniRule"/>
</dbReference>
<dbReference type="PANTHER" id="PTHR21039:SF0">
    <property type="entry name" value="HISTIDINOL-PHOSPHATASE"/>
    <property type="match status" value="1"/>
</dbReference>
<sequence>MQRFSYHTHTNIFGFDGKNTAKEMIQRAEEIGFEEIGISNHLIYHPNLYDKDNMFFTDILKVEKTAAAIVESIRKAAEKSKIKVYAGFEVDFFPSAKWCADFERIRKAAGADYYIGSTHMLRDKDEKNIHNMYHYYYKYEQRFKDDVLKEYLSNYWLNIAEAVKSGYFDFIAHLDVYRIFRLFDHLCFDKEIDNLIDTFGTYKTPFELNTSGWTKYGTQHPDDSFLTRLRDKNVPIVISDDAHSTSMLAQHFAKAEQLLQDLNYTNRWKLNK</sequence>
<proteinExistence type="inferred from homology"/>
<comment type="pathway">
    <text evidence="1 8">Amino-acid biosynthesis; L-histidine biosynthesis; L-histidine from 5-phospho-alpha-D-ribose 1-diphosphate: step 8/9.</text>
</comment>
<accession>A0A6M4NQX3</accession>
<dbReference type="InterPro" id="IPR010140">
    <property type="entry name" value="Histidinol_P_phosphatase_HisJ"/>
</dbReference>
<evidence type="ECO:0000256" key="8">
    <source>
        <dbReference type="RuleBase" id="RU366003"/>
    </source>
</evidence>
<comment type="catalytic activity">
    <reaction evidence="7 8">
        <text>L-histidinol phosphate + H2O = L-histidinol + phosphate</text>
        <dbReference type="Rhea" id="RHEA:14465"/>
        <dbReference type="ChEBI" id="CHEBI:15377"/>
        <dbReference type="ChEBI" id="CHEBI:43474"/>
        <dbReference type="ChEBI" id="CHEBI:57699"/>
        <dbReference type="ChEBI" id="CHEBI:57980"/>
        <dbReference type="EC" id="3.1.3.15"/>
    </reaction>
</comment>
<dbReference type="UniPathway" id="UPA00031">
    <property type="reaction ID" value="UER00013"/>
</dbReference>
<dbReference type="Gene3D" id="3.20.20.140">
    <property type="entry name" value="Metal-dependent hydrolases"/>
    <property type="match status" value="1"/>
</dbReference>
<dbReference type="InterPro" id="IPR004013">
    <property type="entry name" value="PHP_dom"/>
</dbReference>
<dbReference type="EC" id="3.1.3.15" evidence="3 8"/>
<dbReference type="GO" id="GO:0004401">
    <property type="term" value="F:histidinol-phosphatase activity"/>
    <property type="evidence" value="ECO:0007669"/>
    <property type="project" value="UniProtKB-UniRule"/>
</dbReference>
<dbReference type="Pfam" id="PF02811">
    <property type="entry name" value="PHP"/>
    <property type="match status" value="1"/>
</dbReference>
<evidence type="ECO:0000256" key="2">
    <source>
        <dbReference type="ARBA" id="ARBA00009152"/>
    </source>
</evidence>
<dbReference type="AlphaFoldDB" id="A0A6M4NQX3"/>
<evidence type="ECO:0000256" key="3">
    <source>
        <dbReference type="ARBA" id="ARBA00013085"/>
    </source>
</evidence>
<keyword evidence="5 8" id="KW-0378">Hydrolase</keyword>
<evidence type="ECO:0000256" key="4">
    <source>
        <dbReference type="ARBA" id="ARBA00022605"/>
    </source>
</evidence>
<dbReference type="GO" id="GO:0005737">
    <property type="term" value="C:cytoplasm"/>
    <property type="evidence" value="ECO:0007669"/>
    <property type="project" value="TreeGrafter"/>
</dbReference>
<feature type="domain" description="PHP" evidence="9">
    <location>
        <begin position="6"/>
        <end position="211"/>
    </location>
</feature>
<evidence type="ECO:0000256" key="1">
    <source>
        <dbReference type="ARBA" id="ARBA00004970"/>
    </source>
</evidence>
<keyword evidence="4 8" id="KW-0028">Amino-acid biosynthesis</keyword>
<reference evidence="10" key="1">
    <citation type="submission" date="2020-01" db="EMBL/GenBank/DDBJ databases">
        <title>Gastrointestinal microbiota of LL stock colony Peromyscus leucopus.</title>
        <authorList>
            <person name="Milovic A."/>
            <person name="Bassam K."/>
            <person name="Keay E."/>
            <person name="Barbour A.G."/>
        </authorList>
    </citation>
    <scope>NUCLEOTIDE SEQUENCE</scope>
    <source>
        <strain evidence="10">LL90</strain>
    </source>
</reference>
<name>A0A6M4NQX3_9PROT</name>
<comment type="similarity">
    <text evidence="2 8">Belongs to the PHP hydrolase family. HisK subfamily.</text>
</comment>